<name>A0A6I4NWD1_9MICO</name>
<organism evidence="2 3">
    <name type="scientific">Agromyces seonyuensis</name>
    <dbReference type="NCBI Taxonomy" id="2662446"/>
    <lineage>
        <taxon>Bacteria</taxon>
        <taxon>Bacillati</taxon>
        <taxon>Actinomycetota</taxon>
        <taxon>Actinomycetes</taxon>
        <taxon>Micrococcales</taxon>
        <taxon>Microbacteriaceae</taxon>
        <taxon>Agromyces</taxon>
    </lineage>
</organism>
<gene>
    <name evidence="2" type="ORF">GB864_07805</name>
</gene>
<dbReference type="PROSITE" id="PS51257">
    <property type="entry name" value="PROKAR_LIPOPROTEIN"/>
    <property type="match status" value="1"/>
</dbReference>
<feature type="transmembrane region" description="Helical" evidence="1">
    <location>
        <begin position="44"/>
        <end position="67"/>
    </location>
</feature>
<comment type="caution">
    <text evidence="2">The sequence shown here is derived from an EMBL/GenBank/DDBJ whole genome shotgun (WGS) entry which is preliminary data.</text>
</comment>
<accession>A0A6I4NWD1</accession>
<keyword evidence="1" id="KW-0812">Transmembrane</keyword>
<evidence type="ECO:0000256" key="1">
    <source>
        <dbReference type="SAM" id="Phobius"/>
    </source>
</evidence>
<protein>
    <submittedName>
        <fullName evidence="2">Ferredoxin-NADPH reductase</fullName>
    </submittedName>
</protein>
<feature type="transmembrane region" description="Helical" evidence="1">
    <location>
        <begin position="120"/>
        <end position="145"/>
    </location>
</feature>
<dbReference type="AlphaFoldDB" id="A0A6I4NWD1"/>
<proteinExistence type="predicted"/>
<evidence type="ECO:0000313" key="3">
    <source>
        <dbReference type="Proteomes" id="UP000438182"/>
    </source>
</evidence>
<dbReference type="Proteomes" id="UP000438182">
    <property type="component" value="Unassembled WGS sequence"/>
</dbReference>
<keyword evidence="3" id="KW-1185">Reference proteome</keyword>
<evidence type="ECO:0000313" key="2">
    <source>
        <dbReference type="EMBL" id="MWB98451.1"/>
    </source>
</evidence>
<feature type="transmembrane region" description="Helical" evidence="1">
    <location>
        <begin position="88"/>
        <end position="108"/>
    </location>
</feature>
<feature type="transmembrane region" description="Helical" evidence="1">
    <location>
        <begin position="166"/>
        <end position="183"/>
    </location>
</feature>
<reference evidence="2 3" key="1">
    <citation type="submission" date="2019-12" db="EMBL/GenBank/DDBJ databases">
        <authorList>
            <person name="Kim Y.S."/>
        </authorList>
    </citation>
    <scope>NUCLEOTIDE SEQUENCE [LARGE SCALE GENOMIC DNA]</scope>
    <source>
        <strain evidence="2 3">MMS17-SY077</strain>
    </source>
</reference>
<sequence>MQRVSHQVWAGILGFVSLVLVTNLLLVVACLPLVLLLMTTDPALSWPWIALATPLAAPGVAAAFRAFREHGVGGLGTLRAFGAGLRDTWRRALVVGAGATALAAVLLVDVRALSGGAIGVLVVPLLAVLVLVTCIVALLALVGLSEAPTARWSDLLRASAVLGLRRWYLSAVSLAAFAAQAAVFTTAPALGLGITASVVLYLAWTNSRFTLRPVLDLDEAVAA</sequence>
<dbReference type="RefSeq" id="WP_160423799.1">
    <property type="nucleotide sequence ID" value="NZ_WSTA01000027.1"/>
</dbReference>
<keyword evidence="1" id="KW-1133">Transmembrane helix</keyword>
<dbReference type="EMBL" id="WSTA01000027">
    <property type="protein sequence ID" value="MWB98451.1"/>
    <property type="molecule type" value="Genomic_DNA"/>
</dbReference>
<feature type="transmembrane region" description="Helical" evidence="1">
    <location>
        <begin position="189"/>
        <end position="205"/>
    </location>
</feature>
<keyword evidence="1" id="KW-0472">Membrane</keyword>
<feature type="transmembrane region" description="Helical" evidence="1">
    <location>
        <begin position="12"/>
        <end position="38"/>
    </location>
</feature>